<evidence type="ECO:0000313" key="4">
    <source>
        <dbReference type="Proteomes" id="UP001529510"/>
    </source>
</evidence>
<dbReference type="InterPro" id="IPR032922">
    <property type="entry name" value="SON"/>
</dbReference>
<proteinExistence type="predicted"/>
<gene>
    <name evidence="3" type="ORF">M9458_002420</name>
</gene>
<organism evidence="3 4">
    <name type="scientific">Cirrhinus mrigala</name>
    <name type="common">Mrigala</name>
    <dbReference type="NCBI Taxonomy" id="683832"/>
    <lineage>
        <taxon>Eukaryota</taxon>
        <taxon>Metazoa</taxon>
        <taxon>Chordata</taxon>
        <taxon>Craniata</taxon>
        <taxon>Vertebrata</taxon>
        <taxon>Euteleostomi</taxon>
        <taxon>Actinopterygii</taxon>
        <taxon>Neopterygii</taxon>
        <taxon>Teleostei</taxon>
        <taxon>Ostariophysi</taxon>
        <taxon>Cypriniformes</taxon>
        <taxon>Cyprinidae</taxon>
        <taxon>Labeoninae</taxon>
        <taxon>Labeonini</taxon>
        <taxon>Cirrhinus</taxon>
    </lineage>
</organism>
<evidence type="ECO:0000313" key="3">
    <source>
        <dbReference type="EMBL" id="KAL0204402.1"/>
    </source>
</evidence>
<evidence type="ECO:0000259" key="2">
    <source>
        <dbReference type="PROSITE" id="PS50137"/>
    </source>
</evidence>
<evidence type="ECO:0000256" key="1">
    <source>
        <dbReference type="PROSITE-ProRule" id="PRU00266"/>
    </source>
</evidence>
<accession>A0ABD0S2X7</accession>
<sequence>VVVNGCDYQPQTASPNKKHAKAMAATVALQAMGEVAGDGVHTGPVFTAATST</sequence>
<dbReference type="PANTHER" id="PTHR46528:SF1">
    <property type="entry name" value="PROTEIN SON"/>
    <property type="match status" value="1"/>
</dbReference>
<dbReference type="AlphaFoldDB" id="A0ABD0S2X7"/>
<keyword evidence="1" id="KW-0694">RNA-binding</keyword>
<protein>
    <recommendedName>
        <fullName evidence="2">DRBM domain-containing protein</fullName>
    </recommendedName>
</protein>
<feature type="domain" description="DRBM" evidence="2">
    <location>
        <begin position="1"/>
        <end position="34"/>
    </location>
</feature>
<dbReference type="SUPFAM" id="SSF54768">
    <property type="entry name" value="dsRNA-binding domain-like"/>
    <property type="match status" value="1"/>
</dbReference>
<feature type="non-terminal residue" evidence="3">
    <location>
        <position position="1"/>
    </location>
</feature>
<dbReference type="Proteomes" id="UP001529510">
    <property type="component" value="Unassembled WGS sequence"/>
</dbReference>
<keyword evidence="4" id="KW-1185">Reference proteome</keyword>
<dbReference type="GO" id="GO:0003723">
    <property type="term" value="F:RNA binding"/>
    <property type="evidence" value="ECO:0007669"/>
    <property type="project" value="UniProtKB-UniRule"/>
</dbReference>
<dbReference type="InterPro" id="IPR014720">
    <property type="entry name" value="dsRBD_dom"/>
</dbReference>
<dbReference type="Gene3D" id="3.30.160.20">
    <property type="match status" value="1"/>
</dbReference>
<dbReference type="PANTHER" id="PTHR46528">
    <property type="entry name" value="PROTEIN SON"/>
    <property type="match status" value="1"/>
</dbReference>
<comment type="caution">
    <text evidence="3">The sequence shown here is derived from an EMBL/GenBank/DDBJ whole genome shotgun (WGS) entry which is preliminary data.</text>
</comment>
<name>A0ABD0S2X7_CIRMR</name>
<reference evidence="3 4" key="1">
    <citation type="submission" date="2024-05" db="EMBL/GenBank/DDBJ databases">
        <title>Genome sequencing and assembly of Indian major carp, Cirrhinus mrigala (Hamilton, 1822).</title>
        <authorList>
            <person name="Mohindra V."/>
            <person name="Chowdhury L.M."/>
            <person name="Lal K."/>
            <person name="Jena J.K."/>
        </authorList>
    </citation>
    <scope>NUCLEOTIDE SEQUENCE [LARGE SCALE GENOMIC DNA]</scope>
    <source>
        <strain evidence="3">CM1030</strain>
        <tissue evidence="3">Blood</tissue>
    </source>
</reference>
<dbReference type="PROSITE" id="PS50137">
    <property type="entry name" value="DS_RBD"/>
    <property type="match status" value="1"/>
</dbReference>
<dbReference type="EMBL" id="JAMKFB020000001">
    <property type="protein sequence ID" value="KAL0204402.1"/>
    <property type="molecule type" value="Genomic_DNA"/>
</dbReference>